<sequence length="560" mass="64557">MGKGRKVSSFCRLNECQNRRQHPEDQISQVPVDWISLLPDEVLVFILSLLTIKEAAQTSVLSSRWMNLWKYTRRLDFNASKSLEHLEREPEMLESERNKYVNWVNCILQLHEGLTLDEFCLYFDLDISYQDVIDRWLEYAFKRKVQRLELNLLTNGILNRAWSKCCDFPDCLLDLNNGLSKLIEFRYLRALCLKGVNVTGEVIESFLHNCPLLERLVVVSSGKLVNLLVSGSSLVLKHLEIQYCHNAKSIKICDCDNFVSLGIFQAQNLVLMNLPMLAELSISGNSSNFWSSVFPQLSRFRSQLELLILKGYKPENIMVVRDFPQLSQVKELVMDTGAWYDNSLMGLTSLIKACPFLHKFVLQLLWVVPMKKDRENEKGAKCTLKHLREIKLVGYCCRTSDVELLMYFIDSAVTLEKIVIDPRSQRCSRVTFRRTKVEKAAVTSALKEVKQLDYKAFLVMEKGSDLVAPFLLLQHLILISIMSQDHISDCDAVVVMHDYQEYAKLPDDVVEDISKAVIPYLNCLKYRTLRVSVIDLESKLLIWLVLKSILPEVYCNSLKC</sequence>
<proteinExistence type="predicted"/>
<dbReference type="AlphaFoldDB" id="A0ABD2Z3L2"/>
<dbReference type="SUPFAM" id="SSF52047">
    <property type="entry name" value="RNI-like"/>
    <property type="match status" value="1"/>
</dbReference>
<dbReference type="InterPro" id="IPR053781">
    <property type="entry name" value="F-box_AtFBL13-like"/>
</dbReference>
<evidence type="ECO:0000313" key="3">
    <source>
        <dbReference type="EMBL" id="KAL3514077.1"/>
    </source>
</evidence>
<keyword evidence="4" id="KW-1185">Reference proteome</keyword>
<accession>A0ABD2Z3L2</accession>
<feature type="domain" description="F-box" evidence="1">
    <location>
        <begin position="35"/>
        <end position="72"/>
    </location>
</feature>
<dbReference type="EMBL" id="JBJUIK010000011">
    <property type="protein sequence ID" value="KAL3514077.1"/>
    <property type="molecule type" value="Genomic_DNA"/>
</dbReference>
<name>A0ABD2Z3L2_9GENT</name>
<dbReference type="CDD" id="cd22160">
    <property type="entry name" value="F-box_AtFBL13-like"/>
    <property type="match status" value="1"/>
</dbReference>
<dbReference type="Gene3D" id="1.20.1280.50">
    <property type="match status" value="1"/>
</dbReference>
<dbReference type="InterPro" id="IPR032675">
    <property type="entry name" value="LRR_dom_sf"/>
</dbReference>
<dbReference type="SUPFAM" id="SSF81383">
    <property type="entry name" value="F-box domain"/>
    <property type="match status" value="1"/>
</dbReference>
<dbReference type="InterPro" id="IPR055357">
    <property type="entry name" value="LRR_At1g61320_AtMIF1"/>
</dbReference>
<dbReference type="PANTHER" id="PTHR34145:SF68">
    <property type="entry name" value="FBD DOMAIN-CONTAINING PROTEIN"/>
    <property type="match status" value="1"/>
</dbReference>
<protein>
    <recommendedName>
        <fullName evidence="5">F-box domain-containing protein</fullName>
    </recommendedName>
</protein>
<organism evidence="3 4">
    <name type="scientific">Cinchona calisaya</name>
    <dbReference type="NCBI Taxonomy" id="153742"/>
    <lineage>
        <taxon>Eukaryota</taxon>
        <taxon>Viridiplantae</taxon>
        <taxon>Streptophyta</taxon>
        <taxon>Embryophyta</taxon>
        <taxon>Tracheophyta</taxon>
        <taxon>Spermatophyta</taxon>
        <taxon>Magnoliopsida</taxon>
        <taxon>eudicotyledons</taxon>
        <taxon>Gunneridae</taxon>
        <taxon>Pentapetalae</taxon>
        <taxon>asterids</taxon>
        <taxon>lamiids</taxon>
        <taxon>Gentianales</taxon>
        <taxon>Rubiaceae</taxon>
        <taxon>Cinchonoideae</taxon>
        <taxon>Cinchoneae</taxon>
        <taxon>Cinchona</taxon>
    </lineage>
</organism>
<evidence type="ECO:0000313" key="4">
    <source>
        <dbReference type="Proteomes" id="UP001630127"/>
    </source>
</evidence>
<dbReference type="Pfam" id="PF23622">
    <property type="entry name" value="LRR_At1g61320_AtMIF1"/>
    <property type="match status" value="1"/>
</dbReference>
<dbReference type="InterPro" id="IPR001810">
    <property type="entry name" value="F-box_dom"/>
</dbReference>
<reference evidence="3 4" key="1">
    <citation type="submission" date="2024-11" db="EMBL/GenBank/DDBJ databases">
        <title>A near-complete genome assembly of Cinchona calisaya.</title>
        <authorList>
            <person name="Lian D.C."/>
            <person name="Zhao X.W."/>
            <person name="Wei L."/>
        </authorList>
    </citation>
    <scope>NUCLEOTIDE SEQUENCE [LARGE SCALE GENOMIC DNA]</scope>
    <source>
        <tissue evidence="3">Nenye</tissue>
    </source>
</reference>
<dbReference type="PANTHER" id="PTHR34145">
    <property type="entry name" value="OS02G0105600 PROTEIN"/>
    <property type="match status" value="1"/>
</dbReference>
<dbReference type="Proteomes" id="UP001630127">
    <property type="component" value="Unassembled WGS sequence"/>
</dbReference>
<comment type="caution">
    <text evidence="3">The sequence shown here is derived from an EMBL/GenBank/DDBJ whole genome shotgun (WGS) entry which is preliminary data.</text>
</comment>
<evidence type="ECO:0008006" key="5">
    <source>
        <dbReference type="Google" id="ProtNLM"/>
    </source>
</evidence>
<gene>
    <name evidence="3" type="ORF">ACH5RR_026794</name>
</gene>
<dbReference type="InterPro" id="IPR053772">
    <property type="entry name" value="At1g61320/At1g61330-like"/>
</dbReference>
<dbReference type="InterPro" id="IPR036047">
    <property type="entry name" value="F-box-like_dom_sf"/>
</dbReference>
<feature type="domain" description="At1g61320/AtMIF1 LRR" evidence="2">
    <location>
        <begin position="107"/>
        <end position="445"/>
    </location>
</feature>
<evidence type="ECO:0000259" key="2">
    <source>
        <dbReference type="Pfam" id="PF23622"/>
    </source>
</evidence>
<dbReference type="Pfam" id="PF00646">
    <property type="entry name" value="F-box"/>
    <property type="match status" value="1"/>
</dbReference>
<evidence type="ECO:0000259" key="1">
    <source>
        <dbReference type="Pfam" id="PF00646"/>
    </source>
</evidence>
<dbReference type="Gene3D" id="3.80.10.10">
    <property type="entry name" value="Ribonuclease Inhibitor"/>
    <property type="match status" value="1"/>
</dbReference>